<comment type="caution">
    <text evidence="2">The sequence shown here is derived from an EMBL/GenBank/DDBJ whole genome shotgun (WGS) entry which is preliminary data.</text>
</comment>
<dbReference type="InterPro" id="IPR042095">
    <property type="entry name" value="SUMF_sf"/>
</dbReference>
<sequence length="232" mass="25424">MHPLTDDPLVASMVRIPGGTVDLRDDRRGTRWQTRIDPFLLGRHPVTAGLHRTVTGSDPSPAASGAAPLTNISWLDAVGLCNRISAGAGLGPAYSHDVRSDEVTWDRASDGYRLPTEAEWQYACKAGTTGYRYGEIDAIAWYDGNSGGRVHDVGAKEPNAWGLHDMLGNVWEWCWDVYDEEVYGAYRIFRGGGWAESERGCGATVRRRSHPTFAIDDLGLRLARGPLRPASD</sequence>
<dbReference type="PANTHER" id="PTHR23150:SF19">
    <property type="entry name" value="FORMYLGLYCINE-GENERATING ENZYME"/>
    <property type="match status" value="1"/>
</dbReference>
<feature type="domain" description="Sulfatase-modifying factor enzyme-like" evidence="1">
    <location>
        <begin position="11"/>
        <end position="224"/>
    </location>
</feature>
<dbReference type="PANTHER" id="PTHR23150">
    <property type="entry name" value="SULFATASE MODIFYING FACTOR 1, 2"/>
    <property type="match status" value="1"/>
</dbReference>
<keyword evidence="3" id="KW-1185">Reference proteome</keyword>
<evidence type="ECO:0000313" key="2">
    <source>
        <dbReference type="EMBL" id="MBP2359050.1"/>
    </source>
</evidence>
<proteinExistence type="predicted"/>
<protein>
    <submittedName>
        <fullName evidence="2">Formylglycine-generating enzyme required for sulfatase activity</fullName>
    </submittedName>
</protein>
<dbReference type="Gene3D" id="3.90.1580.10">
    <property type="entry name" value="paralog of FGE (formylglycine-generating enzyme)"/>
    <property type="match status" value="1"/>
</dbReference>
<dbReference type="EMBL" id="JAGINS010000001">
    <property type="protein sequence ID" value="MBP2359050.1"/>
    <property type="molecule type" value="Genomic_DNA"/>
</dbReference>
<accession>A0ABS4V559</accession>
<dbReference type="InterPro" id="IPR005532">
    <property type="entry name" value="SUMF_dom"/>
</dbReference>
<dbReference type="Pfam" id="PF03781">
    <property type="entry name" value="FGE-sulfatase"/>
    <property type="match status" value="1"/>
</dbReference>
<name>A0ABS4V559_9ACTN</name>
<reference evidence="2 3" key="1">
    <citation type="submission" date="2021-03" db="EMBL/GenBank/DDBJ databases">
        <title>Sequencing the genomes of 1000 actinobacteria strains.</title>
        <authorList>
            <person name="Klenk H.-P."/>
        </authorList>
    </citation>
    <scope>NUCLEOTIDE SEQUENCE [LARGE SCALE GENOMIC DNA]</scope>
    <source>
        <strain evidence="2 3">DSM 40843</strain>
    </source>
</reference>
<dbReference type="SUPFAM" id="SSF56436">
    <property type="entry name" value="C-type lectin-like"/>
    <property type="match status" value="1"/>
</dbReference>
<dbReference type="Proteomes" id="UP001519311">
    <property type="component" value="Unassembled WGS sequence"/>
</dbReference>
<evidence type="ECO:0000313" key="3">
    <source>
        <dbReference type="Proteomes" id="UP001519311"/>
    </source>
</evidence>
<dbReference type="InterPro" id="IPR051043">
    <property type="entry name" value="Sulfatase_Mod_Factor_Kinase"/>
</dbReference>
<evidence type="ECO:0000259" key="1">
    <source>
        <dbReference type="Pfam" id="PF03781"/>
    </source>
</evidence>
<dbReference type="InterPro" id="IPR016187">
    <property type="entry name" value="CTDL_fold"/>
</dbReference>
<organism evidence="2 3">
    <name type="scientific">Streptomyces clavifer</name>
    <dbReference type="NCBI Taxonomy" id="68188"/>
    <lineage>
        <taxon>Bacteria</taxon>
        <taxon>Bacillati</taxon>
        <taxon>Actinomycetota</taxon>
        <taxon>Actinomycetes</taxon>
        <taxon>Kitasatosporales</taxon>
        <taxon>Streptomycetaceae</taxon>
        <taxon>Streptomyces</taxon>
    </lineage>
</organism>
<gene>
    <name evidence="2" type="ORF">JOF59_001450</name>
</gene>